<evidence type="ECO:0000256" key="10">
    <source>
        <dbReference type="PIRSR" id="PIRSR601929-2"/>
    </source>
</evidence>
<dbReference type="AlphaFoldDB" id="A0AAV7DU63"/>
<evidence type="ECO:0000256" key="3">
    <source>
        <dbReference type="ARBA" id="ARBA00022523"/>
    </source>
</evidence>
<dbReference type="PROSITE" id="PS00725">
    <property type="entry name" value="GERMIN"/>
    <property type="match status" value="1"/>
</dbReference>
<evidence type="ECO:0000256" key="2">
    <source>
        <dbReference type="ARBA" id="ARBA00007456"/>
    </source>
</evidence>
<keyword evidence="15" id="KW-1185">Reference proteome</keyword>
<evidence type="ECO:0000256" key="1">
    <source>
        <dbReference type="ARBA" id="ARBA00004271"/>
    </source>
</evidence>
<dbReference type="GO" id="GO:0030145">
    <property type="term" value="F:manganese ion binding"/>
    <property type="evidence" value="ECO:0007669"/>
    <property type="project" value="UniProtKB-UniRule"/>
</dbReference>
<feature type="binding site" evidence="10">
    <location>
        <position position="128"/>
    </location>
    <ligand>
        <name>Mn(2+)</name>
        <dbReference type="ChEBI" id="CHEBI:29035"/>
    </ligand>
</feature>
<dbReference type="SUPFAM" id="SSF51182">
    <property type="entry name" value="RmlC-like cupins"/>
    <property type="match status" value="1"/>
</dbReference>
<evidence type="ECO:0000256" key="5">
    <source>
        <dbReference type="ARBA" id="ARBA00022723"/>
    </source>
</evidence>
<evidence type="ECO:0000259" key="13">
    <source>
        <dbReference type="SMART" id="SM00835"/>
    </source>
</evidence>
<feature type="domain" description="Cupin type-1" evidence="13">
    <location>
        <begin position="72"/>
        <end position="221"/>
    </location>
</feature>
<keyword evidence="3 12" id="KW-0052">Apoplast</keyword>
<keyword evidence="8 9" id="KW-0464">Manganese</keyword>
<dbReference type="GO" id="GO:0009506">
    <property type="term" value="C:plasmodesma"/>
    <property type="evidence" value="ECO:0007669"/>
    <property type="project" value="UniProtKB-ARBA"/>
</dbReference>
<dbReference type="Pfam" id="PF00190">
    <property type="entry name" value="Cupin_1"/>
    <property type="match status" value="1"/>
</dbReference>
<gene>
    <name evidence="14" type="ORF">H6P81_020317</name>
</gene>
<dbReference type="FunFam" id="2.60.120.10:FF:000025">
    <property type="entry name" value="germin-like protein subfamily 2 member 1"/>
    <property type="match status" value="1"/>
</dbReference>
<keyword evidence="6 12" id="KW-0732">Signal</keyword>
<dbReference type="CDD" id="cd02241">
    <property type="entry name" value="cupin_OxOx"/>
    <property type="match status" value="1"/>
</dbReference>
<dbReference type="SMART" id="SM00835">
    <property type="entry name" value="Cupin_1"/>
    <property type="match status" value="1"/>
</dbReference>
<dbReference type="InterPro" id="IPR019780">
    <property type="entry name" value="Germin_Mn-BS"/>
</dbReference>
<evidence type="ECO:0000313" key="15">
    <source>
        <dbReference type="Proteomes" id="UP000825729"/>
    </source>
</evidence>
<dbReference type="InterPro" id="IPR014710">
    <property type="entry name" value="RmlC-like_jellyroll"/>
</dbReference>
<feature type="signal peptide" evidence="12">
    <location>
        <begin position="1"/>
        <end position="34"/>
    </location>
</feature>
<sequence>MAASFTGVSPSFFLILSLTTTLFSSLIIISPSRCDPDSLQDLCIADLSSKVGLNGYPCKPASAVTSEDFFFSGLTQAGNMSATPFGASVSFGIVTTFPGLNTLGLSMNRVDYAPGGVVIPHTHPRATELVLVLKGSVYMGFVSSTNVLYSKVVKPGELFVIPTGLIHFQQNVGKGMAKAVAVFNSQNGGASLLSPGLFGATPEIPSGILARAFKIDEKVVDDIKSKFGSS</sequence>
<feature type="binding site" evidence="10">
    <location>
        <position position="123"/>
    </location>
    <ligand>
        <name>Mn(2+)</name>
        <dbReference type="ChEBI" id="CHEBI:29035"/>
    </ligand>
</feature>
<feature type="binding site" evidence="10">
    <location>
        <position position="167"/>
    </location>
    <ligand>
        <name>Mn(2+)</name>
        <dbReference type="ChEBI" id="CHEBI:29035"/>
    </ligand>
</feature>
<accession>A0AAV7DU63</accession>
<dbReference type="InterPro" id="IPR001929">
    <property type="entry name" value="Germin"/>
</dbReference>
<keyword evidence="4 12" id="KW-0964">Secreted</keyword>
<dbReference type="InterPro" id="IPR006045">
    <property type="entry name" value="Cupin_1"/>
</dbReference>
<evidence type="ECO:0000256" key="9">
    <source>
        <dbReference type="PIRSR" id="PIRSR601929-1"/>
    </source>
</evidence>
<feature type="chain" id="PRO_5043111077" description="Germin-like protein" evidence="12">
    <location>
        <begin position="35"/>
        <end position="230"/>
    </location>
</feature>
<dbReference type="GO" id="GO:2000280">
    <property type="term" value="P:regulation of root development"/>
    <property type="evidence" value="ECO:0007669"/>
    <property type="project" value="UniProtKB-ARBA"/>
</dbReference>
<comment type="caution">
    <text evidence="14">The sequence shown here is derived from an EMBL/GenBank/DDBJ whole genome shotgun (WGS) entry which is preliminary data.</text>
</comment>
<dbReference type="EMBL" id="JAINDJ010000008">
    <property type="protein sequence ID" value="KAG9440152.1"/>
    <property type="molecule type" value="Genomic_DNA"/>
</dbReference>
<dbReference type="GO" id="GO:0010497">
    <property type="term" value="P:plasmodesmata-mediated intercellular transport"/>
    <property type="evidence" value="ECO:0007669"/>
    <property type="project" value="UniProtKB-ARBA"/>
</dbReference>
<feature type="binding site" evidence="10">
    <location>
        <position position="121"/>
    </location>
    <ligand>
        <name>Mn(2+)</name>
        <dbReference type="ChEBI" id="CHEBI:29035"/>
    </ligand>
</feature>
<dbReference type="PRINTS" id="PR00325">
    <property type="entry name" value="GERMIN"/>
</dbReference>
<keyword evidence="7 11" id="KW-1015">Disulfide bond</keyword>
<feature type="binding site" evidence="9">
    <location>
        <position position="128"/>
    </location>
    <ligand>
        <name>oxalate</name>
        <dbReference type="ChEBI" id="CHEBI:30623"/>
    </ligand>
</feature>
<feature type="binding site" evidence="9">
    <location>
        <position position="108"/>
    </location>
    <ligand>
        <name>oxalate</name>
        <dbReference type="ChEBI" id="CHEBI:30623"/>
    </ligand>
</feature>
<dbReference type="PANTHER" id="PTHR31238">
    <property type="entry name" value="GERMIN-LIKE PROTEIN SUBFAMILY 3 MEMBER 3"/>
    <property type="match status" value="1"/>
</dbReference>
<name>A0AAV7DU63_ARIFI</name>
<protein>
    <recommendedName>
        <fullName evidence="12">Germin-like protein</fullName>
    </recommendedName>
</protein>
<comment type="subcellular location">
    <subcellularLocation>
        <location evidence="1 12">Secreted</location>
        <location evidence="1 12">Extracellular space</location>
        <location evidence="1 12">Apoplast</location>
    </subcellularLocation>
</comment>
<dbReference type="InterPro" id="IPR011051">
    <property type="entry name" value="RmlC_Cupin_sf"/>
</dbReference>
<comment type="similarity">
    <text evidence="2 12">Belongs to the germin family.</text>
</comment>
<proteinExistence type="inferred from homology"/>
<feature type="disulfide bond" evidence="11">
    <location>
        <begin position="43"/>
        <end position="58"/>
    </location>
</feature>
<evidence type="ECO:0000256" key="11">
    <source>
        <dbReference type="PIRSR" id="PIRSR601929-3"/>
    </source>
</evidence>
<evidence type="ECO:0000256" key="8">
    <source>
        <dbReference type="ARBA" id="ARBA00023211"/>
    </source>
</evidence>
<evidence type="ECO:0000256" key="12">
    <source>
        <dbReference type="RuleBase" id="RU366015"/>
    </source>
</evidence>
<evidence type="ECO:0000256" key="6">
    <source>
        <dbReference type="ARBA" id="ARBA00022729"/>
    </source>
</evidence>
<dbReference type="Proteomes" id="UP000825729">
    <property type="component" value="Unassembled WGS sequence"/>
</dbReference>
<dbReference type="GO" id="GO:0048046">
    <property type="term" value="C:apoplast"/>
    <property type="evidence" value="ECO:0007669"/>
    <property type="project" value="UniProtKB-SubCell"/>
</dbReference>
<feature type="binding site" evidence="9">
    <location>
        <position position="123"/>
    </location>
    <ligand>
        <name>oxalate</name>
        <dbReference type="ChEBI" id="CHEBI:30623"/>
    </ligand>
</feature>
<evidence type="ECO:0000313" key="14">
    <source>
        <dbReference type="EMBL" id="KAG9440152.1"/>
    </source>
</evidence>
<evidence type="ECO:0000256" key="4">
    <source>
        <dbReference type="ARBA" id="ARBA00022525"/>
    </source>
</evidence>
<keyword evidence="5 9" id="KW-0479">Metal-binding</keyword>
<reference evidence="14 15" key="1">
    <citation type="submission" date="2021-07" db="EMBL/GenBank/DDBJ databases">
        <title>The Aristolochia fimbriata genome: insights into angiosperm evolution, floral development and chemical biosynthesis.</title>
        <authorList>
            <person name="Jiao Y."/>
        </authorList>
    </citation>
    <scope>NUCLEOTIDE SEQUENCE [LARGE SCALE GENOMIC DNA]</scope>
    <source>
        <strain evidence="14">IBCAS-2021</strain>
        <tissue evidence="14">Leaf</tissue>
    </source>
</reference>
<organism evidence="14 15">
    <name type="scientific">Aristolochia fimbriata</name>
    <name type="common">White veined hardy Dutchman's pipe vine</name>
    <dbReference type="NCBI Taxonomy" id="158543"/>
    <lineage>
        <taxon>Eukaryota</taxon>
        <taxon>Viridiplantae</taxon>
        <taxon>Streptophyta</taxon>
        <taxon>Embryophyta</taxon>
        <taxon>Tracheophyta</taxon>
        <taxon>Spermatophyta</taxon>
        <taxon>Magnoliopsida</taxon>
        <taxon>Magnoliidae</taxon>
        <taxon>Piperales</taxon>
        <taxon>Aristolochiaceae</taxon>
        <taxon>Aristolochia</taxon>
    </lineage>
</organism>
<evidence type="ECO:0000256" key="7">
    <source>
        <dbReference type="ARBA" id="ARBA00023157"/>
    </source>
</evidence>
<dbReference type="Gene3D" id="2.60.120.10">
    <property type="entry name" value="Jelly Rolls"/>
    <property type="match status" value="1"/>
</dbReference>